<dbReference type="Proteomes" id="UP000015104">
    <property type="component" value="Unassembled WGS sequence"/>
</dbReference>
<dbReference type="GO" id="GO:0035336">
    <property type="term" value="P:long-chain fatty-acyl-CoA metabolic process"/>
    <property type="evidence" value="ECO:0007669"/>
    <property type="project" value="TreeGrafter"/>
</dbReference>
<dbReference type="EC" id="1.2.1.84" evidence="4"/>
<dbReference type="CDD" id="cd05236">
    <property type="entry name" value="FAR-N_SDR_e"/>
    <property type="match status" value="1"/>
</dbReference>
<dbReference type="InterPro" id="IPR013120">
    <property type="entry name" value="FAR_NAD-bd"/>
</dbReference>
<dbReference type="GO" id="GO:0080019">
    <property type="term" value="F:alcohol-forming very long-chain fatty acyl-CoA reductase activity"/>
    <property type="evidence" value="ECO:0007669"/>
    <property type="project" value="InterPro"/>
</dbReference>
<dbReference type="eggNOG" id="KOG1221">
    <property type="taxonomic scope" value="Eukaryota"/>
</dbReference>
<comment type="catalytic activity">
    <reaction evidence="4">
        <text>a long-chain fatty acyl-CoA + 2 NADPH + 2 H(+) = a long-chain primary fatty alcohol + 2 NADP(+) + CoA</text>
        <dbReference type="Rhea" id="RHEA:52716"/>
        <dbReference type="ChEBI" id="CHEBI:15378"/>
        <dbReference type="ChEBI" id="CHEBI:57287"/>
        <dbReference type="ChEBI" id="CHEBI:57783"/>
        <dbReference type="ChEBI" id="CHEBI:58349"/>
        <dbReference type="ChEBI" id="CHEBI:77396"/>
        <dbReference type="ChEBI" id="CHEBI:83139"/>
        <dbReference type="EC" id="1.2.1.84"/>
    </reaction>
</comment>
<organism evidence="7 8">
    <name type="scientific">Tetranychus urticae</name>
    <name type="common">Two-spotted spider mite</name>
    <dbReference type="NCBI Taxonomy" id="32264"/>
    <lineage>
        <taxon>Eukaryota</taxon>
        <taxon>Metazoa</taxon>
        <taxon>Ecdysozoa</taxon>
        <taxon>Arthropoda</taxon>
        <taxon>Chelicerata</taxon>
        <taxon>Arachnida</taxon>
        <taxon>Acari</taxon>
        <taxon>Acariformes</taxon>
        <taxon>Trombidiformes</taxon>
        <taxon>Prostigmata</taxon>
        <taxon>Eleutherengona</taxon>
        <taxon>Raphignathae</taxon>
        <taxon>Tetranychoidea</taxon>
        <taxon>Tetranychidae</taxon>
        <taxon>Tetranychus</taxon>
    </lineage>
</organism>
<dbReference type="PANTHER" id="PTHR11011:SF116">
    <property type="entry name" value="FATTY ACYL-COA REDUCTASE CG5065-RELATED"/>
    <property type="match status" value="1"/>
</dbReference>
<keyword evidence="4" id="KW-0560">Oxidoreductase</keyword>
<feature type="domain" description="Thioester reductase (TE)" evidence="6">
    <location>
        <begin position="18"/>
        <end position="237"/>
    </location>
</feature>
<dbReference type="EnsemblMetazoa" id="tetur38g00570.1">
    <property type="protein sequence ID" value="tetur38g00570.1"/>
    <property type="gene ID" value="tetur38g00570"/>
</dbReference>
<evidence type="ECO:0000256" key="2">
    <source>
        <dbReference type="ARBA" id="ARBA00022516"/>
    </source>
</evidence>
<comment type="similarity">
    <text evidence="1 4">Belongs to the fatty acyl-CoA reductase family.</text>
</comment>
<dbReference type="EMBL" id="CAEY01001083">
    <property type="status" value="NOT_ANNOTATED_CDS"/>
    <property type="molecule type" value="Genomic_DNA"/>
</dbReference>
<dbReference type="AlphaFoldDB" id="T1L4F1"/>
<dbReference type="Pfam" id="PF07993">
    <property type="entry name" value="NAD_binding_4"/>
    <property type="match status" value="1"/>
</dbReference>
<keyword evidence="2 4" id="KW-0444">Lipid biosynthesis</keyword>
<evidence type="ECO:0000259" key="6">
    <source>
        <dbReference type="Pfam" id="PF07993"/>
    </source>
</evidence>
<feature type="domain" description="Fatty acyl-CoA reductase C-terminal" evidence="5">
    <location>
        <begin position="310"/>
        <end position="401"/>
    </location>
</feature>
<sequence>MSIHKNNLCPLLDSEIFATIRSKNISSLNKVKSVSGDITSDLNLIRNPSEEREVIENVSIVIHSAATIRFDEPLRRAININVDGTNRVLQLCHKLKNLKALVHVSTAYCNVVKQGIQEKVYLEPVAVQKVIEISKWMNDDTLEMIADQLYNGRPSSYHYTKALAENLLYQEGNNMSIAIVRPSIITASWKDPTPGWIDNYNGPSGFLVSSGKGVLRTMHVHGDKICDMIPVDIVANTLITSAWFVANKAEKGTTVINCTSGSLNPINWDTFQNISHGLLIKHPSIQLFRYPGASFHSNRIVHEFFLLLEHYIPAFVVDLLFKLTGHKPILNQVYQKVHRAMNALEYFTTNEWTFKNENFKQLMQSLNQKDFEKFSIDVQSINWCDYIENYVLGVRKYLLKEEPRTLPKARANLKRLYLITQMLKLGLLVTVTYQSLNKKSSLHRSLEIVRKLSLKWTPGSV</sequence>
<keyword evidence="4" id="KW-0521">NADP</keyword>
<dbReference type="InterPro" id="IPR026055">
    <property type="entry name" value="FAR"/>
</dbReference>
<dbReference type="PANTHER" id="PTHR11011">
    <property type="entry name" value="MALE STERILITY PROTEIN 2-RELATED"/>
    <property type="match status" value="1"/>
</dbReference>
<dbReference type="GO" id="GO:0005777">
    <property type="term" value="C:peroxisome"/>
    <property type="evidence" value="ECO:0007669"/>
    <property type="project" value="TreeGrafter"/>
</dbReference>
<evidence type="ECO:0000259" key="5">
    <source>
        <dbReference type="Pfam" id="PF03015"/>
    </source>
</evidence>
<evidence type="ECO:0000313" key="7">
    <source>
        <dbReference type="EnsemblMetazoa" id="tetur38g00570.1"/>
    </source>
</evidence>
<dbReference type="Pfam" id="PF03015">
    <property type="entry name" value="Sterile"/>
    <property type="match status" value="1"/>
</dbReference>
<protein>
    <recommendedName>
        <fullName evidence="4">Fatty acyl-CoA reductase</fullName>
        <ecNumber evidence="4">1.2.1.84</ecNumber>
    </recommendedName>
</protein>
<keyword evidence="3 4" id="KW-0443">Lipid metabolism</keyword>
<reference evidence="7" key="2">
    <citation type="submission" date="2015-06" db="UniProtKB">
        <authorList>
            <consortium name="EnsemblMetazoa"/>
        </authorList>
    </citation>
    <scope>IDENTIFICATION</scope>
</reference>
<proteinExistence type="inferred from homology"/>
<evidence type="ECO:0000256" key="4">
    <source>
        <dbReference type="RuleBase" id="RU363097"/>
    </source>
</evidence>
<dbReference type="InterPro" id="IPR033640">
    <property type="entry name" value="FAR_C"/>
</dbReference>
<accession>T1L4F1</accession>
<comment type="function">
    <text evidence="4">Catalyzes the reduction of fatty acyl-CoA to fatty alcohols.</text>
</comment>
<keyword evidence="8" id="KW-1185">Reference proteome</keyword>
<dbReference type="InterPro" id="IPR036291">
    <property type="entry name" value="NAD(P)-bd_dom_sf"/>
</dbReference>
<dbReference type="CDD" id="cd09071">
    <property type="entry name" value="FAR_C"/>
    <property type="match status" value="1"/>
</dbReference>
<dbReference type="GO" id="GO:0102965">
    <property type="term" value="F:alcohol-forming long-chain fatty acyl-CoA reductase activity"/>
    <property type="evidence" value="ECO:0007669"/>
    <property type="project" value="UniProtKB-EC"/>
</dbReference>
<evidence type="ECO:0000313" key="8">
    <source>
        <dbReference type="Proteomes" id="UP000015104"/>
    </source>
</evidence>
<evidence type="ECO:0000256" key="3">
    <source>
        <dbReference type="ARBA" id="ARBA00023098"/>
    </source>
</evidence>
<name>T1L4F1_TETUR</name>
<dbReference type="Gene3D" id="3.40.50.720">
    <property type="entry name" value="NAD(P)-binding Rossmann-like Domain"/>
    <property type="match status" value="1"/>
</dbReference>
<reference evidence="8" key="1">
    <citation type="submission" date="2011-08" db="EMBL/GenBank/DDBJ databases">
        <authorList>
            <person name="Rombauts S."/>
        </authorList>
    </citation>
    <scope>NUCLEOTIDE SEQUENCE</scope>
    <source>
        <strain evidence="8">London</strain>
    </source>
</reference>
<dbReference type="HOGENOM" id="CLU_024661_0_2_1"/>
<dbReference type="SUPFAM" id="SSF51735">
    <property type="entry name" value="NAD(P)-binding Rossmann-fold domains"/>
    <property type="match status" value="1"/>
</dbReference>
<evidence type="ECO:0000256" key="1">
    <source>
        <dbReference type="ARBA" id="ARBA00005928"/>
    </source>
</evidence>